<keyword evidence="4" id="KW-1185">Reference proteome</keyword>
<proteinExistence type="predicted"/>
<organism evidence="3 4">
    <name type="scientific">Microbotryum intermedium</name>
    <dbReference type="NCBI Taxonomy" id="269621"/>
    <lineage>
        <taxon>Eukaryota</taxon>
        <taxon>Fungi</taxon>
        <taxon>Dikarya</taxon>
        <taxon>Basidiomycota</taxon>
        <taxon>Pucciniomycotina</taxon>
        <taxon>Microbotryomycetes</taxon>
        <taxon>Microbotryales</taxon>
        <taxon>Microbotryaceae</taxon>
        <taxon>Microbotryum</taxon>
    </lineage>
</organism>
<feature type="chain" id="PRO_5012759970" evidence="2">
    <location>
        <begin position="23"/>
        <end position="419"/>
    </location>
</feature>
<feature type="signal peptide" evidence="2">
    <location>
        <begin position="1"/>
        <end position="22"/>
    </location>
</feature>
<keyword evidence="2" id="KW-0732">Signal</keyword>
<dbReference type="AlphaFoldDB" id="A0A238FPW3"/>
<evidence type="ECO:0000256" key="1">
    <source>
        <dbReference type="SAM" id="MobiDB-lite"/>
    </source>
</evidence>
<name>A0A238FPW3_9BASI</name>
<reference evidence="4" key="1">
    <citation type="submission" date="2016-09" db="EMBL/GenBank/DDBJ databases">
        <authorList>
            <person name="Jeantristanb JTB J.-T."/>
            <person name="Ricardo R."/>
        </authorList>
    </citation>
    <scope>NUCLEOTIDE SEQUENCE [LARGE SCALE GENOMIC DNA]</scope>
</reference>
<dbReference type="EMBL" id="FMSP01000023">
    <property type="protein sequence ID" value="SCV74809.1"/>
    <property type="molecule type" value="Genomic_DNA"/>
</dbReference>
<accession>A0A238FPW3</accession>
<protein>
    <submittedName>
        <fullName evidence="3">BQ2448_7838 protein</fullName>
    </submittedName>
</protein>
<dbReference type="OrthoDB" id="2530240at2759"/>
<feature type="region of interest" description="Disordered" evidence="1">
    <location>
        <begin position="17"/>
        <end position="87"/>
    </location>
</feature>
<gene>
    <name evidence="3" type="ORF">BQ2448_7838</name>
</gene>
<evidence type="ECO:0000256" key="2">
    <source>
        <dbReference type="SAM" id="SignalP"/>
    </source>
</evidence>
<evidence type="ECO:0000313" key="3">
    <source>
        <dbReference type="EMBL" id="SCV74809.1"/>
    </source>
</evidence>
<evidence type="ECO:0000313" key="4">
    <source>
        <dbReference type="Proteomes" id="UP000198372"/>
    </source>
</evidence>
<feature type="compositionally biased region" description="Low complexity" evidence="1">
    <location>
        <begin position="18"/>
        <end position="30"/>
    </location>
</feature>
<sequence length="419" mass="44271">MRSLHHLFALTLVMTGTGLSSASPGSEAGAGEAGGRLGRRAGRPDTVEQLMRRHPKGPVPLQPRGSQGAEEVQKRGHAAPGSRDHAFSKRMAHQNMKQGIMKDVRVRRYEGDAVEKRWIQGPSIIQDSTPTEGLPPPGANVNYFNPALPSGTPGGGARLVPPTFAPLPTPNLPLPGLNTVPAAFQSASTSYRTAAVPTNTPSAVDLQLAAVSPTSAFADASAAAAIGDALKHMLDPAVASPTTVTQKAKRWVRGNSILQDDSPSSGLPNPGGGNVNNFPGYVGNSMGRGGGPSILTPPTFPGLPPQASNGLNGLNQVAVKTMTTPVMQAKPKTSTKAAVALGARPTTTKAAAAVRTQVGSSKLAKREESARQIRELQRRAKEVEQEEERSGEEYFEAEDELWYEYDEVPVPEDDWHEDE</sequence>
<feature type="compositionally biased region" description="Acidic residues" evidence="1">
    <location>
        <begin position="384"/>
        <end position="398"/>
    </location>
</feature>
<dbReference type="Proteomes" id="UP000198372">
    <property type="component" value="Unassembled WGS sequence"/>
</dbReference>
<feature type="region of interest" description="Disordered" evidence="1">
    <location>
        <begin position="379"/>
        <end position="398"/>
    </location>
</feature>